<accession>A0A9P0AME6</accession>
<evidence type="ECO:0000313" key="3">
    <source>
        <dbReference type="EMBL" id="CAH0394937.1"/>
    </source>
</evidence>
<dbReference type="InterPro" id="IPR009378">
    <property type="entry name" value="H2_N"/>
</dbReference>
<feature type="domain" description="Condensin II complex subunit H2 N-terminal" evidence="2">
    <location>
        <begin position="22"/>
        <end position="88"/>
    </location>
</feature>
<evidence type="ECO:0000313" key="4">
    <source>
        <dbReference type="Proteomes" id="UP001152759"/>
    </source>
</evidence>
<protein>
    <recommendedName>
        <fullName evidence="2">Condensin II complex subunit H2 N-terminal domain-containing protein</fullName>
    </recommendedName>
</protein>
<feature type="region of interest" description="Disordered" evidence="1">
    <location>
        <begin position="151"/>
        <end position="197"/>
    </location>
</feature>
<sequence>MAPEPLDISEHELLFKATDISYHELLFKATNLSKLASIDLSQYLEAYMRNIRNLHNNSSAVKEMDFAEAAMVIQNSLIIFAKNIDSIWARAMSIRLALSANIKLFWPITESGYLQEDNEPEDRCVFPERIIKQSFTEAARHPVNEEIFNNDMDHSMMDGHNPLSPPFPTPPPTPLPLDLPMNDSPKSLKDTQEETEE</sequence>
<evidence type="ECO:0000259" key="2">
    <source>
        <dbReference type="Pfam" id="PF06278"/>
    </source>
</evidence>
<proteinExistence type="predicted"/>
<name>A0A9P0AME6_BEMTA</name>
<feature type="compositionally biased region" description="Basic and acidic residues" evidence="1">
    <location>
        <begin position="186"/>
        <end position="197"/>
    </location>
</feature>
<dbReference type="Pfam" id="PF06278">
    <property type="entry name" value="CNDH2_N"/>
    <property type="match status" value="1"/>
</dbReference>
<dbReference type="EMBL" id="OU963869">
    <property type="protein sequence ID" value="CAH0394937.1"/>
    <property type="molecule type" value="Genomic_DNA"/>
</dbReference>
<feature type="compositionally biased region" description="Pro residues" evidence="1">
    <location>
        <begin position="163"/>
        <end position="177"/>
    </location>
</feature>
<dbReference type="AlphaFoldDB" id="A0A9P0AME6"/>
<reference evidence="3" key="1">
    <citation type="submission" date="2021-12" db="EMBL/GenBank/DDBJ databases">
        <authorList>
            <person name="King R."/>
        </authorList>
    </citation>
    <scope>NUCLEOTIDE SEQUENCE</scope>
</reference>
<dbReference type="Proteomes" id="UP001152759">
    <property type="component" value="Chromosome 8"/>
</dbReference>
<gene>
    <name evidence="3" type="ORF">BEMITA_LOCUS13184</name>
</gene>
<evidence type="ECO:0000256" key="1">
    <source>
        <dbReference type="SAM" id="MobiDB-lite"/>
    </source>
</evidence>
<keyword evidence="4" id="KW-1185">Reference proteome</keyword>
<organism evidence="3 4">
    <name type="scientific">Bemisia tabaci</name>
    <name type="common">Sweetpotato whitefly</name>
    <name type="synonym">Aleurodes tabaci</name>
    <dbReference type="NCBI Taxonomy" id="7038"/>
    <lineage>
        <taxon>Eukaryota</taxon>
        <taxon>Metazoa</taxon>
        <taxon>Ecdysozoa</taxon>
        <taxon>Arthropoda</taxon>
        <taxon>Hexapoda</taxon>
        <taxon>Insecta</taxon>
        <taxon>Pterygota</taxon>
        <taxon>Neoptera</taxon>
        <taxon>Paraneoptera</taxon>
        <taxon>Hemiptera</taxon>
        <taxon>Sternorrhyncha</taxon>
        <taxon>Aleyrodoidea</taxon>
        <taxon>Aleyrodidae</taxon>
        <taxon>Aleyrodinae</taxon>
        <taxon>Bemisia</taxon>
    </lineage>
</organism>